<dbReference type="InterPro" id="IPR007750">
    <property type="entry name" value="DUF674"/>
</dbReference>
<comment type="caution">
    <text evidence="1">The sequence shown here is derived from an EMBL/GenBank/DDBJ whole genome shotgun (WGS) entry which is preliminary data.</text>
</comment>
<gene>
    <name evidence="1" type="ORF">L195_g032425</name>
</gene>
<name>A0A2K3LD60_TRIPR</name>
<sequence length="452" mass="50489">MADNTTQTEEYVQLKLVINEESNKVLFAESGKDFVDILCSFLTMPLGTIARLLQKDSNMGQITIGCLNSLYQSVVDLDKRYLWTDSIKELLLKPKNSSEDYCSTLKLNIDDSQPTEYFICASNYFSSDSSGYWFVNSVATFVITDDLINIIPNSAAYTTFSLLKNLGIITSSTKEMAVNVTKEKVVDLLKCALVSKSPLTDVFLGKKPSIERSRFLTCNAENSSTIQITIQLVIRKSEGNILFAHGDQDFADLLLSFLTFPLGGIVRKLGEYSSMGSIGGLYKSIAESVENQYFISEEAKNRLIDPLLASEYKSCSSILPIKEQCLNYYGYYQSESYRYRSNDPFFITDKHYKDGGRYEEMRLHNNKNPIKEGFVKGPRTYLATDDLVIGPASPISASLLINRLQIPVDDLKEKNVTIGMKECLSILNAALTSTSALTNGLGHLLSEVMEEK</sequence>
<dbReference type="Proteomes" id="UP000236291">
    <property type="component" value="Unassembled WGS sequence"/>
</dbReference>
<proteinExistence type="predicted"/>
<protein>
    <submittedName>
        <fullName evidence="1">DUF674 family protein</fullName>
    </submittedName>
</protein>
<dbReference type="PANTHER" id="PTHR33103:SF27">
    <property type="entry name" value="OS04G0594700 PROTEIN"/>
    <property type="match status" value="1"/>
</dbReference>
<dbReference type="STRING" id="57577.A0A2K3LD60"/>
<dbReference type="AlphaFoldDB" id="A0A2K3LD60"/>
<reference evidence="1 2" key="1">
    <citation type="journal article" date="2014" name="Am. J. Bot.">
        <title>Genome assembly and annotation for red clover (Trifolium pratense; Fabaceae).</title>
        <authorList>
            <person name="Istvanek J."/>
            <person name="Jaros M."/>
            <person name="Krenek A."/>
            <person name="Repkova J."/>
        </authorList>
    </citation>
    <scope>NUCLEOTIDE SEQUENCE [LARGE SCALE GENOMIC DNA]</scope>
    <source>
        <strain evidence="2">cv. Tatra</strain>
        <tissue evidence="1">Young leaves</tissue>
    </source>
</reference>
<dbReference type="EMBL" id="ASHM01030729">
    <property type="protein sequence ID" value="PNX76476.1"/>
    <property type="molecule type" value="Genomic_DNA"/>
</dbReference>
<organism evidence="1 2">
    <name type="scientific">Trifolium pratense</name>
    <name type="common">Red clover</name>
    <dbReference type="NCBI Taxonomy" id="57577"/>
    <lineage>
        <taxon>Eukaryota</taxon>
        <taxon>Viridiplantae</taxon>
        <taxon>Streptophyta</taxon>
        <taxon>Embryophyta</taxon>
        <taxon>Tracheophyta</taxon>
        <taxon>Spermatophyta</taxon>
        <taxon>Magnoliopsida</taxon>
        <taxon>eudicotyledons</taxon>
        <taxon>Gunneridae</taxon>
        <taxon>Pentapetalae</taxon>
        <taxon>rosids</taxon>
        <taxon>fabids</taxon>
        <taxon>Fabales</taxon>
        <taxon>Fabaceae</taxon>
        <taxon>Papilionoideae</taxon>
        <taxon>50 kb inversion clade</taxon>
        <taxon>NPAAA clade</taxon>
        <taxon>Hologalegina</taxon>
        <taxon>IRL clade</taxon>
        <taxon>Trifolieae</taxon>
        <taxon>Trifolium</taxon>
    </lineage>
</organism>
<reference evidence="1 2" key="2">
    <citation type="journal article" date="2017" name="Front. Plant Sci.">
        <title>Gene Classification and Mining of Molecular Markers Useful in Red Clover (Trifolium pratense) Breeding.</title>
        <authorList>
            <person name="Istvanek J."/>
            <person name="Dluhosova J."/>
            <person name="Dluhos P."/>
            <person name="Patkova L."/>
            <person name="Nedelnik J."/>
            <person name="Repkova J."/>
        </authorList>
    </citation>
    <scope>NUCLEOTIDE SEQUENCE [LARGE SCALE GENOMIC DNA]</scope>
    <source>
        <strain evidence="2">cv. Tatra</strain>
        <tissue evidence="1">Young leaves</tissue>
    </source>
</reference>
<dbReference type="Pfam" id="PF05056">
    <property type="entry name" value="DUF674"/>
    <property type="match status" value="2"/>
</dbReference>
<accession>A0A2K3LD60</accession>
<evidence type="ECO:0000313" key="1">
    <source>
        <dbReference type="EMBL" id="PNX76476.1"/>
    </source>
</evidence>
<evidence type="ECO:0000313" key="2">
    <source>
        <dbReference type="Proteomes" id="UP000236291"/>
    </source>
</evidence>
<dbReference type="PANTHER" id="PTHR33103">
    <property type="entry name" value="OS01G0153900 PROTEIN"/>
    <property type="match status" value="1"/>
</dbReference>